<evidence type="ECO:0000256" key="1">
    <source>
        <dbReference type="ARBA" id="ARBA00004496"/>
    </source>
</evidence>
<protein>
    <submittedName>
        <fullName evidence="4">Citrate lyase acyl carrier protein</fullName>
    </submittedName>
</protein>
<dbReference type="GO" id="GO:0005737">
    <property type="term" value="C:cytoplasm"/>
    <property type="evidence" value="ECO:0007669"/>
    <property type="project" value="UniProtKB-SubCell"/>
</dbReference>
<dbReference type="Pfam" id="PF06857">
    <property type="entry name" value="ACP"/>
    <property type="match status" value="1"/>
</dbReference>
<keyword evidence="3" id="KW-0597">Phosphoprotein</keyword>
<dbReference type="GO" id="GO:0016829">
    <property type="term" value="F:lyase activity"/>
    <property type="evidence" value="ECO:0007669"/>
    <property type="project" value="UniProtKB-KW"/>
</dbReference>
<dbReference type="NCBIfam" id="TIGR01608">
    <property type="entry name" value="citD"/>
    <property type="match status" value="1"/>
</dbReference>
<reference evidence="4 5" key="1">
    <citation type="submission" date="2020-08" db="EMBL/GenBank/DDBJ databases">
        <title>Genomic Encyclopedia of Type Strains, Phase IV (KMG-IV): sequencing the most valuable type-strain genomes for metagenomic binning, comparative biology and taxonomic classification.</title>
        <authorList>
            <person name="Goeker M."/>
        </authorList>
    </citation>
    <scope>NUCLEOTIDE SEQUENCE [LARGE SCALE GENOMIC DNA]</scope>
    <source>
        <strain evidence="4 5">DSM 24661</strain>
    </source>
</reference>
<keyword evidence="4" id="KW-0456">Lyase</keyword>
<gene>
    <name evidence="4" type="ORF">HNR32_001290</name>
</gene>
<evidence type="ECO:0000313" key="4">
    <source>
        <dbReference type="EMBL" id="MBB5336146.1"/>
    </source>
</evidence>
<dbReference type="InterPro" id="IPR006495">
    <property type="entry name" value="CitD"/>
</dbReference>
<dbReference type="RefSeq" id="WP_183860816.1">
    <property type="nucleotide sequence ID" value="NZ_JACHFH010000013.1"/>
</dbReference>
<evidence type="ECO:0000256" key="2">
    <source>
        <dbReference type="ARBA" id="ARBA00022490"/>
    </source>
</evidence>
<organism evidence="4 5">
    <name type="scientific">Pectinatus brassicae</name>
    <dbReference type="NCBI Taxonomy" id="862415"/>
    <lineage>
        <taxon>Bacteria</taxon>
        <taxon>Bacillati</taxon>
        <taxon>Bacillota</taxon>
        <taxon>Negativicutes</taxon>
        <taxon>Selenomonadales</taxon>
        <taxon>Selenomonadaceae</taxon>
        <taxon>Pectinatus</taxon>
    </lineage>
</organism>
<evidence type="ECO:0000256" key="3">
    <source>
        <dbReference type="ARBA" id="ARBA00022553"/>
    </source>
</evidence>
<dbReference type="Proteomes" id="UP000559117">
    <property type="component" value="Unassembled WGS sequence"/>
</dbReference>
<dbReference type="AlphaFoldDB" id="A0A840UGA1"/>
<keyword evidence="5" id="KW-1185">Reference proteome</keyword>
<dbReference type="InterPro" id="IPR023439">
    <property type="entry name" value="Mal_deCO2ase/Cit_lyase_ACP"/>
</dbReference>
<evidence type="ECO:0000313" key="5">
    <source>
        <dbReference type="Proteomes" id="UP000559117"/>
    </source>
</evidence>
<sequence length="94" mass="10375">MQLNKDCILKNTATAGFEEKNDILITVEASNNDDITVDLTSSVLRQYGRHMKELITATVKEAGFTGIKVTAIDKGAWDYTIKARVLAALERGMK</sequence>
<accession>A0A840UGA1</accession>
<proteinExistence type="predicted"/>
<dbReference type="EMBL" id="JACHFH010000013">
    <property type="protein sequence ID" value="MBB5336146.1"/>
    <property type="molecule type" value="Genomic_DNA"/>
</dbReference>
<keyword evidence="2" id="KW-0963">Cytoplasm</keyword>
<dbReference type="NCBIfam" id="NF009726">
    <property type="entry name" value="PRK13253.1"/>
    <property type="match status" value="1"/>
</dbReference>
<comment type="subcellular location">
    <subcellularLocation>
        <location evidence="1">Cytoplasm</location>
    </subcellularLocation>
</comment>
<name>A0A840UGA1_9FIRM</name>
<comment type="caution">
    <text evidence="4">The sequence shown here is derived from an EMBL/GenBank/DDBJ whole genome shotgun (WGS) entry which is preliminary data.</text>
</comment>